<organism evidence="1">
    <name type="scientific">marine sediment metagenome</name>
    <dbReference type="NCBI Taxonomy" id="412755"/>
    <lineage>
        <taxon>unclassified sequences</taxon>
        <taxon>metagenomes</taxon>
        <taxon>ecological metagenomes</taxon>
    </lineage>
</organism>
<dbReference type="NCBIfam" id="TIGR02532">
    <property type="entry name" value="IV_pilin_GFxxxE"/>
    <property type="match status" value="1"/>
</dbReference>
<sequence>MKKSQKGFTLLEILLVLVVGGLLLVGVVNAIFQTTTITVERSTQITALEDIREVAAQVSKDIRMAATTNLENGLTLAWTVWYDETGELNPVDHYISYTPPSGGELQRNYDGALTTVGSYISDIEFSQEVNIITMAITSSPRGNAETAEQRTYQFYLQPKEDLVQ</sequence>
<reference evidence="1" key="1">
    <citation type="journal article" date="2015" name="Nature">
        <title>Complex archaea that bridge the gap between prokaryotes and eukaryotes.</title>
        <authorList>
            <person name="Spang A."/>
            <person name="Saw J.H."/>
            <person name="Jorgensen S.L."/>
            <person name="Zaremba-Niedzwiedzka K."/>
            <person name="Martijn J."/>
            <person name="Lind A.E."/>
            <person name="van Eijk R."/>
            <person name="Schleper C."/>
            <person name="Guy L."/>
            <person name="Ettema T.J."/>
        </authorList>
    </citation>
    <scope>NUCLEOTIDE SEQUENCE</scope>
</reference>
<dbReference type="PROSITE" id="PS00409">
    <property type="entry name" value="PROKAR_NTER_METHYL"/>
    <property type="match status" value="1"/>
</dbReference>
<gene>
    <name evidence="1" type="ORF">LCGC14_1032800</name>
</gene>
<evidence type="ECO:0008006" key="2">
    <source>
        <dbReference type="Google" id="ProtNLM"/>
    </source>
</evidence>
<protein>
    <recommendedName>
        <fullName evidence="2">Type II secretion system protein GspI C-terminal domain-containing protein</fullName>
    </recommendedName>
</protein>
<name>A0A0F9MU50_9ZZZZ</name>
<accession>A0A0F9MU50</accession>
<evidence type="ECO:0000313" key="1">
    <source>
        <dbReference type="EMBL" id="KKN10815.1"/>
    </source>
</evidence>
<comment type="caution">
    <text evidence="1">The sequence shown here is derived from an EMBL/GenBank/DDBJ whole genome shotgun (WGS) entry which is preliminary data.</text>
</comment>
<dbReference type="AlphaFoldDB" id="A0A0F9MU50"/>
<proteinExistence type="predicted"/>
<dbReference type="InterPro" id="IPR012902">
    <property type="entry name" value="N_methyl_site"/>
</dbReference>
<dbReference type="Pfam" id="PF07963">
    <property type="entry name" value="N_methyl"/>
    <property type="match status" value="1"/>
</dbReference>
<dbReference type="EMBL" id="LAZR01004201">
    <property type="protein sequence ID" value="KKN10815.1"/>
    <property type="molecule type" value="Genomic_DNA"/>
</dbReference>